<dbReference type="SUPFAM" id="SSF51905">
    <property type="entry name" value="FAD/NAD(P)-binding domain"/>
    <property type="match status" value="1"/>
</dbReference>
<evidence type="ECO:0000259" key="6">
    <source>
        <dbReference type="Pfam" id="PF01494"/>
    </source>
</evidence>
<dbReference type="PRINTS" id="PR00420">
    <property type="entry name" value="RNGMNOXGNASE"/>
</dbReference>
<feature type="domain" description="FAD-binding" evidence="6">
    <location>
        <begin position="23"/>
        <end position="354"/>
    </location>
</feature>
<accession>A0A1H8QH42</accession>
<sequence length="406" mass="43182">MPGVPPRRFSFQKATMSLSGIKIRIIGAGVGGLAAGLALAQRGAVVSVFEQAGVISEVGAGIQVGPNGVAVLRALGLESALREGAIRARAVELRDHRAGARVLRLDLDALGPDQPYFLVHRADLIDLLASAARAAGVRVRLLQKAEGVVPGKAPRISLANGAESRADLVIGADGVRSVVREVLNGVQAPFFTRQVAWRAMVPNVIGQGPEARVHMGPGRHIVSYPLRGGETLNIVAVQERAGWAEEGWHREDDPDNLRAAFSGFGGEVPEMLAAVERVALWGLFRHPVAPVWHRGHVAILGDAAHPTLPFMAQGAVMALEDAWVLAEELDRAGQIEAGLAAYQARREGRVKRIVGAANGNAWKYHLRFGPLRAAAHAALRLGGAVAPGAMSRQFDWIYRHDVTRGG</sequence>
<evidence type="ECO:0000256" key="3">
    <source>
        <dbReference type="ARBA" id="ARBA00022827"/>
    </source>
</evidence>
<keyword evidence="4" id="KW-0560">Oxidoreductase</keyword>
<comment type="cofactor">
    <cofactor evidence="1">
        <name>FAD</name>
        <dbReference type="ChEBI" id="CHEBI:57692"/>
    </cofactor>
</comment>
<evidence type="ECO:0000313" key="8">
    <source>
        <dbReference type="Proteomes" id="UP000198893"/>
    </source>
</evidence>
<gene>
    <name evidence="7" type="ORF">SAMN04490248_106155</name>
</gene>
<evidence type="ECO:0000256" key="1">
    <source>
        <dbReference type="ARBA" id="ARBA00001974"/>
    </source>
</evidence>
<keyword evidence="5" id="KW-0503">Monooxygenase</keyword>
<evidence type="ECO:0000313" key="7">
    <source>
        <dbReference type="EMBL" id="SEO53227.1"/>
    </source>
</evidence>
<keyword evidence="2" id="KW-0285">Flavoprotein</keyword>
<evidence type="ECO:0000256" key="4">
    <source>
        <dbReference type="ARBA" id="ARBA00023002"/>
    </source>
</evidence>
<organism evidence="7 8">
    <name type="scientific">Salinihabitans flavidus</name>
    <dbReference type="NCBI Taxonomy" id="569882"/>
    <lineage>
        <taxon>Bacteria</taxon>
        <taxon>Pseudomonadati</taxon>
        <taxon>Pseudomonadota</taxon>
        <taxon>Alphaproteobacteria</taxon>
        <taxon>Rhodobacterales</taxon>
        <taxon>Roseobacteraceae</taxon>
        <taxon>Salinihabitans</taxon>
    </lineage>
</organism>
<keyword evidence="3" id="KW-0274">FAD</keyword>
<dbReference type="InterPro" id="IPR036188">
    <property type="entry name" value="FAD/NAD-bd_sf"/>
</dbReference>
<keyword evidence="8" id="KW-1185">Reference proteome</keyword>
<dbReference type="PANTHER" id="PTHR13789:SF318">
    <property type="entry name" value="GERANYLGERANYL DIPHOSPHATE REDUCTASE"/>
    <property type="match status" value="1"/>
</dbReference>
<dbReference type="GO" id="GO:0071949">
    <property type="term" value="F:FAD binding"/>
    <property type="evidence" value="ECO:0007669"/>
    <property type="project" value="InterPro"/>
</dbReference>
<dbReference type="STRING" id="569882.SAMN04490248_106155"/>
<dbReference type="InterPro" id="IPR002938">
    <property type="entry name" value="FAD-bd"/>
</dbReference>
<dbReference type="Pfam" id="PF01494">
    <property type="entry name" value="FAD_binding_3"/>
    <property type="match status" value="1"/>
</dbReference>
<dbReference type="PANTHER" id="PTHR13789">
    <property type="entry name" value="MONOOXYGENASE"/>
    <property type="match status" value="1"/>
</dbReference>
<dbReference type="AlphaFoldDB" id="A0A1H8QH42"/>
<name>A0A1H8QH42_9RHOB</name>
<evidence type="ECO:0000256" key="2">
    <source>
        <dbReference type="ARBA" id="ARBA00022630"/>
    </source>
</evidence>
<reference evidence="7 8" key="1">
    <citation type="submission" date="2016-10" db="EMBL/GenBank/DDBJ databases">
        <authorList>
            <person name="de Groot N.N."/>
        </authorList>
    </citation>
    <scope>NUCLEOTIDE SEQUENCE [LARGE SCALE GENOMIC DNA]</scope>
    <source>
        <strain evidence="7 8">DSM 27842</strain>
    </source>
</reference>
<dbReference type="GO" id="GO:0004497">
    <property type="term" value="F:monooxygenase activity"/>
    <property type="evidence" value="ECO:0007669"/>
    <property type="project" value="UniProtKB-KW"/>
</dbReference>
<protein>
    <submittedName>
        <fullName evidence="7">Salicylate hydroxylase</fullName>
    </submittedName>
</protein>
<proteinExistence type="predicted"/>
<dbReference type="EMBL" id="FODS01000006">
    <property type="protein sequence ID" value="SEO53227.1"/>
    <property type="molecule type" value="Genomic_DNA"/>
</dbReference>
<evidence type="ECO:0000256" key="5">
    <source>
        <dbReference type="ARBA" id="ARBA00023033"/>
    </source>
</evidence>
<dbReference type="InterPro" id="IPR050493">
    <property type="entry name" value="FAD-dep_Monooxygenase_BioMet"/>
</dbReference>
<dbReference type="SUPFAM" id="SSF54373">
    <property type="entry name" value="FAD-linked reductases, C-terminal domain"/>
    <property type="match status" value="1"/>
</dbReference>
<dbReference type="Proteomes" id="UP000198893">
    <property type="component" value="Unassembled WGS sequence"/>
</dbReference>
<dbReference type="Gene3D" id="3.50.50.60">
    <property type="entry name" value="FAD/NAD(P)-binding domain"/>
    <property type="match status" value="1"/>
</dbReference>